<keyword evidence="5 8" id="KW-0812">Transmembrane</keyword>
<proteinExistence type="inferred from homology"/>
<dbReference type="PANTHER" id="PTHR36838:SF1">
    <property type="entry name" value="SLR1864 PROTEIN"/>
    <property type="match status" value="1"/>
</dbReference>
<dbReference type="AlphaFoldDB" id="A0A8A7KMG2"/>
<name>A0A8A7KMG2_9FIRM</name>
<protein>
    <submittedName>
        <fullName evidence="9">AEC family transporter</fullName>
    </submittedName>
</protein>
<feature type="transmembrane region" description="Helical" evidence="8">
    <location>
        <begin position="258"/>
        <end position="276"/>
    </location>
</feature>
<evidence type="ECO:0000256" key="2">
    <source>
        <dbReference type="ARBA" id="ARBA00010145"/>
    </source>
</evidence>
<evidence type="ECO:0000256" key="4">
    <source>
        <dbReference type="ARBA" id="ARBA00022475"/>
    </source>
</evidence>
<evidence type="ECO:0000256" key="3">
    <source>
        <dbReference type="ARBA" id="ARBA00022448"/>
    </source>
</evidence>
<dbReference type="Proteomes" id="UP000665020">
    <property type="component" value="Chromosome"/>
</dbReference>
<dbReference type="RefSeq" id="WP_230867417.1">
    <property type="nucleotide sequence ID" value="NZ_CP046640.1"/>
</dbReference>
<evidence type="ECO:0000313" key="9">
    <source>
        <dbReference type="EMBL" id="QTL99022.1"/>
    </source>
</evidence>
<evidence type="ECO:0000256" key="8">
    <source>
        <dbReference type="SAM" id="Phobius"/>
    </source>
</evidence>
<dbReference type="GO" id="GO:0005886">
    <property type="term" value="C:plasma membrane"/>
    <property type="evidence" value="ECO:0007669"/>
    <property type="project" value="UniProtKB-SubCell"/>
</dbReference>
<feature type="transmembrane region" description="Helical" evidence="8">
    <location>
        <begin position="100"/>
        <end position="122"/>
    </location>
</feature>
<gene>
    <name evidence="9" type="ORF">GM661_14155</name>
</gene>
<evidence type="ECO:0000256" key="6">
    <source>
        <dbReference type="ARBA" id="ARBA00022989"/>
    </source>
</evidence>
<dbReference type="InterPro" id="IPR038770">
    <property type="entry name" value="Na+/solute_symporter_sf"/>
</dbReference>
<comment type="subcellular location">
    <subcellularLocation>
        <location evidence="1">Cell membrane</location>
        <topology evidence="1">Multi-pass membrane protein</topology>
    </subcellularLocation>
</comment>
<keyword evidence="3" id="KW-0813">Transport</keyword>
<dbReference type="Pfam" id="PF03547">
    <property type="entry name" value="Mem_trans"/>
    <property type="match status" value="1"/>
</dbReference>
<evidence type="ECO:0000256" key="5">
    <source>
        <dbReference type="ARBA" id="ARBA00022692"/>
    </source>
</evidence>
<feature type="transmembrane region" description="Helical" evidence="8">
    <location>
        <begin position="163"/>
        <end position="185"/>
    </location>
</feature>
<keyword evidence="6 8" id="KW-1133">Transmembrane helix</keyword>
<dbReference type="Gene3D" id="1.20.1530.20">
    <property type="match status" value="1"/>
</dbReference>
<feature type="transmembrane region" description="Helical" evidence="8">
    <location>
        <begin position="67"/>
        <end position="88"/>
    </location>
</feature>
<keyword evidence="7 8" id="KW-0472">Membrane</keyword>
<dbReference type="PANTHER" id="PTHR36838">
    <property type="entry name" value="AUXIN EFFLUX CARRIER FAMILY PROTEIN"/>
    <property type="match status" value="1"/>
</dbReference>
<feature type="transmembrane region" description="Helical" evidence="8">
    <location>
        <begin position="36"/>
        <end position="55"/>
    </location>
</feature>
<dbReference type="EMBL" id="CP046640">
    <property type="protein sequence ID" value="QTL99022.1"/>
    <property type="molecule type" value="Genomic_DNA"/>
</dbReference>
<evidence type="ECO:0000256" key="1">
    <source>
        <dbReference type="ARBA" id="ARBA00004651"/>
    </source>
</evidence>
<accession>A0A8A7KMG2</accession>
<feature type="transmembrane region" description="Helical" evidence="8">
    <location>
        <begin position="227"/>
        <end position="246"/>
    </location>
</feature>
<reference evidence="9" key="1">
    <citation type="submission" date="2019-12" db="EMBL/GenBank/DDBJ databases">
        <authorList>
            <person name="zhang j."/>
            <person name="sun C.M."/>
        </authorList>
    </citation>
    <scope>NUCLEOTIDE SEQUENCE</scope>
    <source>
        <strain evidence="9">NS-1</strain>
    </source>
</reference>
<dbReference type="GO" id="GO:0055085">
    <property type="term" value="P:transmembrane transport"/>
    <property type="evidence" value="ECO:0007669"/>
    <property type="project" value="InterPro"/>
</dbReference>
<organism evidence="9 10">
    <name type="scientific">Iocasia fonsfrigidae</name>
    <dbReference type="NCBI Taxonomy" id="2682810"/>
    <lineage>
        <taxon>Bacteria</taxon>
        <taxon>Bacillati</taxon>
        <taxon>Bacillota</taxon>
        <taxon>Clostridia</taxon>
        <taxon>Halanaerobiales</taxon>
        <taxon>Halanaerobiaceae</taxon>
        <taxon>Iocasia</taxon>
    </lineage>
</organism>
<sequence length="310" mass="34353">MSLEIVINQILVLFFIILIGYAARKKDLISEEINKGLSRIMMDITLPALIIYNIISVELSTELLNNLILLTVITFISYLFVLVLSSITSNKITKDPHRKTVFKTLLIFANVGYMGLPVLNAIYPDRGILYGIINNIIFNIILWTYGVYIFIQQDNPSSKGIKLNKILSNGLLAVIIGFILLGLNIKLGPIKDALNSLGGMTFPLSMLIIGSSLTNVKLSTIIKDKHIYYLSLLKLIIIPIIGLFILNQFNIPDILRNISVILLAMPSGAIGVILAEQYNGDYKFASEGVFITTLCSIVTIPLIIVLIDIL</sequence>
<dbReference type="KEGG" id="ifn:GM661_14155"/>
<evidence type="ECO:0000256" key="7">
    <source>
        <dbReference type="ARBA" id="ARBA00023136"/>
    </source>
</evidence>
<feature type="transmembrane region" description="Helical" evidence="8">
    <location>
        <begin position="6"/>
        <end position="24"/>
    </location>
</feature>
<keyword evidence="4" id="KW-1003">Cell membrane</keyword>
<comment type="similarity">
    <text evidence="2">Belongs to the auxin efflux carrier (TC 2.A.69) family.</text>
</comment>
<feature type="transmembrane region" description="Helical" evidence="8">
    <location>
        <begin position="197"/>
        <end position="215"/>
    </location>
</feature>
<feature type="transmembrane region" description="Helical" evidence="8">
    <location>
        <begin position="288"/>
        <end position="307"/>
    </location>
</feature>
<evidence type="ECO:0000313" key="10">
    <source>
        <dbReference type="Proteomes" id="UP000665020"/>
    </source>
</evidence>
<dbReference type="InterPro" id="IPR004776">
    <property type="entry name" value="Mem_transp_PIN-like"/>
</dbReference>
<keyword evidence="10" id="KW-1185">Reference proteome</keyword>
<feature type="transmembrane region" description="Helical" evidence="8">
    <location>
        <begin position="128"/>
        <end position="151"/>
    </location>
</feature>